<sequence>MTGAPFLPTAQKINAVVFDLGNVLIPWDPSRLYRKIFPSPEKVDWFLREVCNDAWNLEIDRGWPFSEAIAEAISRHPDEREAIIAWQSRWAEMLGEADPDAVNLLRDLKLAGMPLYVLSNWSAETFPLAEALYPFLAWFDGLVISGRENVVKPEPEIYRRLIQRCACPASEILFIDDRERNVAAARDLGITALLYLGPDRLRNDLLGLGLPVGPHQAKERL</sequence>
<keyword evidence="2" id="KW-1185">Reference proteome</keyword>
<evidence type="ECO:0000313" key="1">
    <source>
        <dbReference type="EMBL" id="MBB3065152.1"/>
    </source>
</evidence>
<evidence type="ECO:0000313" key="2">
    <source>
        <dbReference type="Proteomes" id="UP000581135"/>
    </source>
</evidence>
<dbReference type="EC" id="3.8.1.2" evidence="1"/>
<comment type="caution">
    <text evidence="1">The sequence shown here is derived from an EMBL/GenBank/DDBJ whole genome shotgun (WGS) entry which is preliminary data.</text>
</comment>
<protein>
    <submittedName>
        <fullName evidence="1">2-haloacid dehalogenase</fullName>
        <ecNumber evidence="1">3.8.1.2</ecNumber>
    </submittedName>
</protein>
<dbReference type="Gene3D" id="3.40.50.1000">
    <property type="entry name" value="HAD superfamily/HAD-like"/>
    <property type="match status" value="1"/>
</dbReference>
<reference evidence="1 2" key="1">
    <citation type="submission" date="2020-08" db="EMBL/GenBank/DDBJ databases">
        <title>Genomic Encyclopedia of Type Strains, Phase III (KMG-III): the genomes of soil and plant-associated and newly described type strains.</title>
        <authorList>
            <person name="Whitman W."/>
        </authorList>
    </citation>
    <scope>NUCLEOTIDE SEQUENCE [LARGE SCALE GENOMIC DNA]</scope>
    <source>
        <strain evidence="1 2">CECT 8803</strain>
    </source>
</reference>
<organism evidence="1 2">
    <name type="scientific">Limibacillus halophilus</name>
    <dbReference type="NCBI Taxonomy" id="1579333"/>
    <lineage>
        <taxon>Bacteria</taxon>
        <taxon>Pseudomonadati</taxon>
        <taxon>Pseudomonadota</taxon>
        <taxon>Alphaproteobacteria</taxon>
        <taxon>Rhodospirillales</taxon>
        <taxon>Rhodovibrionaceae</taxon>
        <taxon>Limibacillus</taxon>
    </lineage>
</organism>
<dbReference type="PANTHER" id="PTHR43611">
    <property type="entry name" value="ALPHA-D-GLUCOSE 1-PHOSPHATE PHOSPHATASE"/>
    <property type="match status" value="1"/>
</dbReference>
<dbReference type="GO" id="GO:0018784">
    <property type="term" value="F:(S)-2-haloacid dehalogenase activity"/>
    <property type="evidence" value="ECO:0007669"/>
    <property type="project" value="UniProtKB-EC"/>
</dbReference>
<dbReference type="PANTHER" id="PTHR43611:SF3">
    <property type="entry name" value="FLAVIN MONONUCLEOTIDE HYDROLASE 1, CHLOROPLATIC"/>
    <property type="match status" value="1"/>
</dbReference>
<gene>
    <name evidence="1" type="ORF">FHR98_001431</name>
</gene>
<dbReference type="SFLD" id="SFLDG01129">
    <property type="entry name" value="C1.5:_HAD__Beta-PGM__Phosphata"/>
    <property type="match status" value="1"/>
</dbReference>
<dbReference type="AlphaFoldDB" id="A0A839SRN9"/>
<dbReference type="Proteomes" id="UP000581135">
    <property type="component" value="Unassembled WGS sequence"/>
</dbReference>
<dbReference type="InterPro" id="IPR023214">
    <property type="entry name" value="HAD_sf"/>
</dbReference>
<dbReference type="InterPro" id="IPR023198">
    <property type="entry name" value="PGP-like_dom2"/>
</dbReference>
<keyword evidence="1" id="KW-0378">Hydrolase</keyword>
<dbReference type="NCBIfam" id="TIGR01509">
    <property type="entry name" value="HAD-SF-IA-v3"/>
    <property type="match status" value="1"/>
</dbReference>
<dbReference type="InterPro" id="IPR006439">
    <property type="entry name" value="HAD-SF_hydro_IA"/>
</dbReference>
<proteinExistence type="predicted"/>
<dbReference type="CDD" id="cd02603">
    <property type="entry name" value="HAD_sEH-N_like"/>
    <property type="match status" value="1"/>
</dbReference>
<dbReference type="InterPro" id="IPR036412">
    <property type="entry name" value="HAD-like_sf"/>
</dbReference>
<dbReference type="PRINTS" id="PR00413">
    <property type="entry name" value="HADHALOGNASE"/>
</dbReference>
<dbReference type="Gene3D" id="1.10.150.240">
    <property type="entry name" value="Putative phosphatase, domain 2"/>
    <property type="match status" value="1"/>
</dbReference>
<accession>A0A839SRN9</accession>
<dbReference type="SFLD" id="SFLDS00003">
    <property type="entry name" value="Haloacid_Dehalogenase"/>
    <property type="match status" value="1"/>
</dbReference>
<dbReference type="EMBL" id="JACHXA010000003">
    <property type="protein sequence ID" value="MBB3065152.1"/>
    <property type="molecule type" value="Genomic_DNA"/>
</dbReference>
<name>A0A839SRN9_9PROT</name>
<dbReference type="Pfam" id="PF00702">
    <property type="entry name" value="Hydrolase"/>
    <property type="match status" value="1"/>
</dbReference>
<dbReference type="SUPFAM" id="SSF56784">
    <property type="entry name" value="HAD-like"/>
    <property type="match status" value="1"/>
</dbReference>
<dbReference type="RefSeq" id="WP_221205771.1">
    <property type="nucleotide sequence ID" value="NZ_JACHXA010000003.1"/>
</dbReference>